<dbReference type="EMBL" id="CABDUW010000342">
    <property type="protein sequence ID" value="VTJ66438.1"/>
    <property type="molecule type" value="Genomic_DNA"/>
</dbReference>
<evidence type="ECO:0000313" key="3">
    <source>
        <dbReference type="Proteomes" id="UP000335636"/>
    </source>
</evidence>
<reference evidence="1" key="2">
    <citation type="submission" date="2020-08" db="EMBL/GenBank/DDBJ databases">
        <authorList>
            <person name="Shumante A."/>
            <person name="Zimin A.V."/>
            <person name="Puiu D."/>
            <person name="Salzberg S.L."/>
        </authorList>
    </citation>
    <scope>NUCLEOTIDE SEQUENCE</scope>
    <source>
        <strain evidence="1">WC2-LM</strain>
        <tissue evidence="1">Liver</tissue>
    </source>
</reference>
<dbReference type="Proteomes" id="UP000662637">
    <property type="component" value="Unassembled WGS sequence"/>
</dbReference>
<proteinExistence type="predicted"/>
<protein>
    <submittedName>
        <fullName evidence="2">Uncharacterized protein</fullName>
    </submittedName>
</protein>
<dbReference type="AlphaFoldDB" id="A0A5E4B9W1"/>
<reference evidence="2 3" key="1">
    <citation type="submission" date="2019-04" db="EMBL/GenBank/DDBJ databases">
        <authorList>
            <person name="Alioto T."/>
            <person name="Alioto T."/>
        </authorList>
    </citation>
    <scope>NUCLEOTIDE SEQUENCE [LARGE SCALE GENOMIC DNA]</scope>
</reference>
<dbReference type="EMBL" id="WJEC01002406">
    <property type="protein sequence ID" value="KAF7476505.1"/>
    <property type="molecule type" value="Genomic_DNA"/>
</dbReference>
<gene>
    <name evidence="1" type="ORF">GHT09_012348</name>
    <name evidence="2" type="ORF">MONAX_5E044863</name>
</gene>
<dbReference type="Proteomes" id="UP000335636">
    <property type="component" value="Unassembled WGS sequence"/>
</dbReference>
<accession>A0A5E4B9W1</accession>
<sequence length="117" mass="12913">MGPIYGFHKESCPLFGVLGSSRHQSWSVSLPYLGPSPPGERYPDQRQDSLPWEWPPYLSHSRLTAVSSSTEVREKPQFAHPGIEGAVFPVPPQGFPVRAEAVPQAPWPSFQMLSASV</sequence>
<keyword evidence="3" id="KW-1185">Reference proteome</keyword>
<organism evidence="2 3">
    <name type="scientific">Marmota monax</name>
    <name type="common">Woodchuck</name>
    <dbReference type="NCBI Taxonomy" id="9995"/>
    <lineage>
        <taxon>Eukaryota</taxon>
        <taxon>Metazoa</taxon>
        <taxon>Chordata</taxon>
        <taxon>Craniata</taxon>
        <taxon>Vertebrata</taxon>
        <taxon>Euteleostomi</taxon>
        <taxon>Mammalia</taxon>
        <taxon>Eutheria</taxon>
        <taxon>Euarchontoglires</taxon>
        <taxon>Glires</taxon>
        <taxon>Rodentia</taxon>
        <taxon>Sciuromorpha</taxon>
        <taxon>Sciuridae</taxon>
        <taxon>Xerinae</taxon>
        <taxon>Marmotini</taxon>
        <taxon>Marmota</taxon>
    </lineage>
</organism>
<name>A0A5E4B9W1_MARMO</name>
<evidence type="ECO:0000313" key="1">
    <source>
        <dbReference type="EMBL" id="KAF7476505.1"/>
    </source>
</evidence>
<evidence type="ECO:0000313" key="2">
    <source>
        <dbReference type="EMBL" id="VTJ66438.1"/>
    </source>
</evidence>